<dbReference type="Proteomes" id="UP001072034">
    <property type="component" value="Unassembled WGS sequence"/>
</dbReference>
<accession>A0ABT4I5Q8</accession>
<feature type="compositionally biased region" description="Low complexity" evidence="1">
    <location>
        <begin position="19"/>
        <end position="36"/>
    </location>
</feature>
<proteinExistence type="predicted"/>
<feature type="region of interest" description="Disordered" evidence="1">
    <location>
        <begin position="69"/>
        <end position="121"/>
    </location>
</feature>
<evidence type="ECO:0000313" key="2">
    <source>
        <dbReference type="EMBL" id="MCZ0856846.1"/>
    </source>
</evidence>
<evidence type="ECO:0000256" key="1">
    <source>
        <dbReference type="SAM" id="MobiDB-lite"/>
    </source>
</evidence>
<organism evidence="2 3">
    <name type="scientific">Actinomyces israelii</name>
    <dbReference type="NCBI Taxonomy" id="1659"/>
    <lineage>
        <taxon>Bacteria</taxon>
        <taxon>Bacillati</taxon>
        <taxon>Actinomycetota</taxon>
        <taxon>Actinomycetes</taxon>
        <taxon>Actinomycetales</taxon>
        <taxon>Actinomycetaceae</taxon>
        <taxon>Actinomyces</taxon>
    </lineage>
</organism>
<name>A0ABT4I5Q8_9ACTO</name>
<feature type="region of interest" description="Disordered" evidence="1">
    <location>
        <begin position="1"/>
        <end position="40"/>
    </location>
</feature>
<feature type="compositionally biased region" description="Basic and acidic residues" evidence="1">
    <location>
        <begin position="1"/>
        <end position="17"/>
    </location>
</feature>
<protein>
    <submittedName>
        <fullName evidence="2">Uncharacterized protein</fullName>
    </submittedName>
</protein>
<dbReference type="EMBL" id="JAPTMY010000003">
    <property type="protein sequence ID" value="MCZ0856846.1"/>
    <property type="molecule type" value="Genomic_DNA"/>
</dbReference>
<comment type="caution">
    <text evidence="2">The sequence shown here is derived from an EMBL/GenBank/DDBJ whole genome shotgun (WGS) entry which is preliminary data.</text>
</comment>
<dbReference type="RefSeq" id="WP_268916544.1">
    <property type="nucleotide sequence ID" value="NZ_CP124548.1"/>
</dbReference>
<evidence type="ECO:0000313" key="3">
    <source>
        <dbReference type="Proteomes" id="UP001072034"/>
    </source>
</evidence>
<gene>
    <name evidence="2" type="ORF">OHJ16_02100</name>
</gene>
<keyword evidence="3" id="KW-1185">Reference proteome</keyword>
<sequence length="121" mass="12600">MEARASDGRATHARDAGHGTPQTRGRPPRRGTCAARGPRDRARGVCRILSILSIFGVLRDFFRFPGPEAPGALVLPPPARSPGATGRAHRPGPITPLSRPLGPAVSCLPRRAADAPGDSAS</sequence>
<reference evidence="2" key="1">
    <citation type="submission" date="2022-10" db="EMBL/GenBank/DDBJ databases">
        <title>Genome sequence of Actinomyces israelii ATCC 10048.</title>
        <authorList>
            <person name="Watt R.M."/>
            <person name="Tong W.M."/>
        </authorList>
    </citation>
    <scope>NUCLEOTIDE SEQUENCE</scope>
    <source>
        <strain evidence="2">ATCC 10048</strain>
    </source>
</reference>